<accession>A0A0N5B8A4</accession>
<protein>
    <submittedName>
        <fullName evidence="3">Uncharacterized protein</fullName>
    </submittedName>
</protein>
<sequence length="179" mass="20357">MANINNQNVHVITNNEEETNEDTNLPRDNNEIISNTTNTTFPQYNNLDVSIGSSELEGGLCDMCETPIEIPSLQSVPLHSKPSKQRNFSIRNYGIPRELINLIAVPQRLFSGGKEVFQEKNNSLIIDKSYEVTEKKNSVRNKYEAICCDIVNRIENEISNLEKKLTSQLNIKEQKDSNE</sequence>
<evidence type="ECO:0000313" key="2">
    <source>
        <dbReference type="Proteomes" id="UP000046392"/>
    </source>
</evidence>
<keyword evidence="2" id="KW-1185">Reference proteome</keyword>
<evidence type="ECO:0000256" key="1">
    <source>
        <dbReference type="SAM" id="MobiDB-lite"/>
    </source>
</evidence>
<feature type="region of interest" description="Disordered" evidence="1">
    <location>
        <begin position="1"/>
        <end position="28"/>
    </location>
</feature>
<dbReference type="Proteomes" id="UP000046392">
    <property type="component" value="Unplaced"/>
</dbReference>
<proteinExistence type="predicted"/>
<name>A0A0N5B8A4_STREA</name>
<dbReference type="WBParaSite" id="SPAL_0000227700.1">
    <property type="protein sequence ID" value="SPAL_0000227700.1"/>
    <property type="gene ID" value="SPAL_0000227700"/>
</dbReference>
<organism evidence="2 3">
    <name type="scientific">Strongyloides papillosus</name>
    <name type="common">Intestinal threadworm</name>
    <dbReference type="NCBI Taxonomy" id="174720"/>
    <lineage>
        <taxon>Eukaryota</taxon>
        <taxon>Metazoa</taxon>
        <taxon>Ecdysozoa</taxon>
        <taxon>Nematoda</taxon>
        <taxon>Chromadorea</taxon>
        <taxon>Rhabditida</taxon>
        <taxon>Tylenchina</taxon>
        <taxon>Panagrolaimomorpha</taxon>
        <taxon>Strongyloidoidea</taxon>
        <taxon>Strongyloididae</taxon>
        <taxon>Strongyloides</taxon>
    </lineage>
</organism>
<reference evidence="3" key="1">
    <citation type="submission" date="2017-02" db="UniProtKB">
        <authorList>
            <consortium name="WormBaseParasite"/>
        </authorList>
    </citation>
    <scope>IDENTIFICATION</scope>
</reference>
<evidence type="ECO:0000313" key="3">
    <source>
        <dbReference type="WBParaSite" id="SPAL_0000227700.1"/>
    </source>
</evidence>
<feature type="compositionally biased region" description="Polar residues" evidence="1">
    <location>
        <begin position="1"/>
        <end position="12"/>
    </location>
</feature>
<dbReference type="AlphaFoldDB" id="A0A0N5B8A4"/>